<evidence type="ECO:0000259" key="1">
    <source>
        <dbReference type="Pfam" id="PF13480"/>
    </source>
</evidence>
<dbReference type="InterPro" id="IPR038740">
    <property type="entry name" value="BioF2-like_GNAT_dom"/>
</dbReference>
<comment type="caution">
    <text evidence="2">The sequence shown here is derived from an EMBL/GenBank/DDBJ whole genome shotgun (WGS) entry which is preliminary data.</text>
</comment>
<name>A0ABU0J548_9HYPH</name>
<proteinExistence type="predicted"/>
<dbReference type="EMBL" id="JAUSVX010000003">
    <property type="protein sequence ID" value="MDQ0469385.1"/>
    <property type="molecule type" value="Genomic_DNA"/>
</dbReference>
<keyword evidence="3" id="KW-1185">Reference proteome</keyword>
<dbReference type="SUPFAM" id="SSF55729">
    <property type="entry name" value="Acyl-CoA N-acyltransferases (Nat)"/>
    <property type="match status" value="1"/>
</dbReference>
<accession>A0ABU0J548</accession>
<dbReference type="RefSeq" id="WP_307272059.1">
    <property type="nucleotide sequence ID" value="NZ_JAUSVX010000003.1"/>
</dbReference>
<feature type="domain" description="BioF2-like acetyltransferase" evidence="1">
    <location>
        <begin position="193"/>
        <end position="340"/>
    </location>
</feature>
<dbReference type="Proteomes" id="UP001242480">
    <property type="component" value="Unassembled WGS sequence"/>
</dbReference>
<dbReference type="Gene3D" id="3.40.630.30">
    <property type="match status" value="1"/>
</dbReference>
<dbReference type="Pfam" id="PF13480">
    <property type="entry name" value="Acetyltransf_6"/>
    <property type="match status" value="1"/>
</dbReference>
<gene>
    <name evidence="2" type="ORF">QO011_002396</name>
</gene>
<dbReference type="InterPro" id="IPR016181">
    <property type="entry name" value="Acyl_CoA_acyltransferase"/>
</dbReference>
<organism evidence="2 3">
    <name type="scientific">Labrys wisconsinensis</name>
    <dbReference type="NCBI Taxonomy" id="425677"/>
    <lineage>
        <taxon>Bacteria</taxon>
        <taxon>Pseudomonadati</taxon>
        <taxon>Pseudomonadota</taxon>
        <taxon>Alphaproteobacteria</taxon>
        <taxon>Hyphomicrobiales</taxon>
        <taxon>Xanthobacteraceae</taxon>
        <taxon>Labrys</taxon>
    </lineage>
</organism>
<protein>
    <submittedName>
        <fullName evidence="2">CelD/BcsL family acetyltransferase involved in cellulose biosynthesis</fullName>
    </submittedName>
</protein>
<sequence length="398" mass="42449">MADVLSSDPSVLLDTASEAAAGMAVTVAAGIDAVAEDWRALERRAAISPYQRFDFIAAWVRHAAAEAGLEARIGVVRDGAGRVVAILPFGVKAGRLAASAHYLGGSHVNINMPLVDPSFARTLTPAAVETLLDDYCAAAGADLLILAYQPESWFGAPHPFATLPRQPSPDNVRFIRIESGYAGFMEAQLSADGRRKLRSKAKRFAEAGANLALHAGSPACVDRLTEAFFAQKAKRLQAMGADDPFSSPGTAAFLREAALAGLGGEGGLEFHGVEVGGAVIAVRGGLRHRDQFSLMVQSFDQEHPLARYSPGEMLLMGLIEECCARGVHQIDFGVGDARYKDTWSNAEVAMFDVTHPVTARGVAVALGARLRTALVRSIKQNKPLYESLKAWRARLTRG</sequence>
<reference evidence="2 3" key="1">
    <citation type="submission" date="2023-07" db="EMBL/GenBank/DDBJ databases">
        <title>Genomic Encyclopedia of Type Strains, Phase IV (KMG-IV): sequencing the most valuable type-strain genomes for metagenomic binning, comparative biology and taxonomic classification.</title>
        <authorList>
            <person name="Goeker M."/>
        </authorList>
    </citation>
    <scope>NUCLEOTIDE SEQUENCE [LARGE SCALE GENOMIC DNA]</scope>
    <source>
        <strain evidence="2 3">DSM 19619</strain>
    </source>
</reference>
<evidence type="ECO:0000313" key="3">
    <source>
        <dbReference type="Proteomes" id="UP001242480"/>
    </source>
</evidence>
<evidence type="ECO:0000313" key="2">
    <source>
        <dbReference type="EMBL" id="MDQ0469385.1"/>
    </source>
</evidence>